<accession>A0A6I8LVK4</accession>
<dbReference type="PANTHER" id="PTHR10434">
    <property type="entry name" value="1-ACYL-SN-GLYCEROL-3-PHOSPHATE ACYLTRANSFERASE"/>
    <property type="match status" value="1"/>
</dbReference>
<proteinExistence type="predicted"/>
<dbReference type="CDD" id="cd07989">
    <property type="entry name" value="LPLAT_AGPAT-like"/>
    <property type="match status" value="1"/>
</dbReference>
<dbReference type="InterPro" id="IPR002123">
    <property type="entry name" value="Plipid/glycerol_acylTrfase"/>
</dbReference>
<keyword evidence="7" id="KW-1133">Transmembrane helix</keyword>
<evidence type="ECO:0000256" key="4">
    <source>
        <dbReference type="ARBA" id="ARBA00023098"/>
    </source>
</evidence>
<comment type="pathway">
    <text evidence="1">Lipid metabolism.</text>
</comment>
<evidence type="ECO:0000256" key="1">
    <source>
        <dbReference type="ARBA" id="ARBA00005189"/>
    </source>
</evidence>
<dbReference type="AlphaFoldDB" id="A0A6I8LVK4"/>
<evidence type="ECO:0000256" key="5">
    <source>
        <dbReference type="ARBA" id="ARBA00023315"/>
    </source>
</evidence>
<evidence type="ECO:0000313" key="9">
    <source>
        <dbReference type="EMBL" id="VVJ19857.1"/>
    </source>
</evidence>
<keyword evidence="2" id="KW-0444">Lipid biosynthesis</keyword>
<dbReference type="PANTHER" id="PTHR10434:SF64">
    <property type="entry name" value="1-ACYL-SN-GLYCEROL-3-PHOSPHATE ACYLTRANSFERASE-RELATED"/>
    <property type="match status" value="1"/>
</dbReference>
<dbReference type="Proteomes" id="UP000399805">
    <property type="component" value="Unassembled WGS sequence"/>
</dbReference>
<feature type="region of interest" description="Disordered" evidence="6">
    <location>
        <begin position="264"/>
        <end position="289"/>
    </location>
</feature>
<keyword evidence="10" id="KW-1185">Reference proteome</keyword>
<feature type="domain" description="Phospholipid/glycerol acyltransferase" evidence="8">
    <location>
        <begin position="86"/>
        <end position="198"/>
    </location>
</feature>
<gene>
    <name evidence="9" type="ORF">AA23TX_04878</name>
</gene>
<sequence>MPSSPCGDGCLTDADPVVAFPRRVLRVTAAVFVVFSALLTAPLLLVSWGRERRVRLIFRGVLRAFGVRLDIHGGEDFLTAPAGRGALVVNNHISWLDIVAINALRPMRALAKKEIASWPVLGGLVRRGGSIFLDRERLTTLPATMASLADALRTGSLVSVTPEGTTWCGLASGRFTTATFQAAIDGGVPVRPIALRYRLADGRETSRPAFIGPESLIASLRRVAALRGLALEIHICPEIAPGRAENRRELAALAEAAVHSALGTVQIPAQQRRRTPRPQPVPLVSPPAN</sequence>
<name>A0A6I8LVK4_9PSEU</name>
<keyword evidence="5 9" id="KW-0012">Acyltransferase</keyword>
<keyword evidence="3 9" id="KW-0808">Transferase</keyword>
<evidence type="ECO:0000259" key="8">
    <source>
        <dbReference type="SMART" id="SM00563"/>
    </source>
</evidence>
<dbReference type="Pfam" id="PF01553">
    <property type="entry name" value="Acyltransferase"/>
    <property type="match status" value="1"/>
</dbReference>
<protein>
    <submittedName>
        <fullName evidence="9">1-acylglycerol-3-phosphate O-acyltransferase</fullName>
    </submittedName>
</protein>
<evidence type="ECO:0000313" key="10">
    <source>
        <dbReference type="Proteomes" id="UP000399805"/>
    </source>
</evidence>
<keyword evidence="7" id="KW-0472">Membrane</keyword>
<evidence type="ECO:0000256" key="2">
    <source>
        <dbReference type="ARBA" id="ARBA00022516"/>
    </source>
</evidence>
<dbReference type="SMART" id="SM00563">
    <property type="entry name" value="PlsC"/>
    <property type="match status" value="1"/>
</dbReference>
<dbReference type="GO" id="GO:0006654">
    <property type="term" value="P:phosphatidic acid biosynthetic process"/>
    <property type="evidence" value="ECO:0007669"/>
    <property type="project" value="TreeGrafter"/>
</dbReference>
<evidence type="ECO:0000256" key="3">
    <source>
        <dbReference type="ARBA" id="ARBA00022679"/>
    </source>
</evidence>
<dbReference type="GO" id="GO:0003841">
    <property type="term" value="F:1-acylglycerol-3-phosphate O-acyltransferase activity"/>
    <property type="evidence" value="ECO:0007669"/>
    <property type="project" value="TreeGrafter"/>
</dbReference>
<dbReference type="SUPFAM" id="SSF69593">
    <property type="entry name" value="Glycerol-3-phosphate (1)-acyltransferase"/>
    <property type="match status" value="1"/>
</dbReference>
<dbReference type="EMBL" id="CABVGP010000002">
    <property type="protein sequence ID" value="VVJ19857.1"/>
    <property type="molecule type" value="Genomic_DNA"/>
</dbReference>
<keyword evidence="7" id="KW-0812">Transmembrane</keyword>
<reference evidence="9 10" key="1">
    <citation type="submission" date="2019-09" db="EMBL/GenBank/DDBJ databases">
        <authorList>
            <person name="Leyn A S."/>
        </authorList>
    </citation>
    <scope>NUCLEOTIDE SEQUENCE [LARGE SCALE GENOMIC DNA]</scope>
    <source>
        <strain evidence="9">AA231_1</strain>
    </source>
</reference>
<organism evidence="9 10">
    <name type="scientific">Amycolatopsis camponoti</name>
    <dbReference type="NCBI Taxonomy" id="2606593"/>
    <lineage>
        <taxon>Bacteria</taxon>
        <taxon>Bacillati</taxon>
        <taxon>Actinomycetota</taxon>
        <taxon>Actinomycetes</taxon>
        <taxon>Pseudonocardiales</taxon>
        <taxon>Pseudonocardiaceae</taxon>
        <taxon>Amycolatopsis</taxon>
    </lineage>
</organism>
<evidence type="ECO:0000256" key="7">
    <source>
        <dbReference type="SAM" id="Phobius"/>
    </source>
</evidence>
<feature type="compositionally biased region" description="Pro residues" evidence="6">
    <location>
        <begin position="277"/>
        <end position="289"/>
    </location>
</feature>
<keyword evidence="4" id="KW-0443">Lipid metabolism</keyword>
<evidence type="ECO:0000256" key="6">
    <source>
        <dbReference type="SAM" id="MobiDB-lite"/>
    </source>
</evidence>
<feature type="transmembrane region" description="Helical" evidence="7">
    <location>
        <begin position="27"/>
        <end position="49"/>
    </location>
</feature>